<dbReference type="Proteomes" id="UP000053647">
    <property type="component" value="Unassembled WGS sequence"/>
</dbReference>
<evidence type="ECO:0000313" key="3">
    <source>
        <dbReference type="Proteomes" id="UP000053647"/>
    </source>
</evidence>
<feature type="compositionally biased region" description="Low complexity" evidence="1">
    <location>
        <begin position="293"/>
        <end position="319"/>
    </location>
</feature>
<feature type="compositionally biased region" description="Polar residues" evidence="1">
    <location>
        <begin position="248"/>
        <end position="273"/>
    </location>
</feature>
<dbReference type="OrthoDB" id="3244370at2759"/>
<feature type="region of interest" description="Disordered" evidence="1">
    <location>
        <begin position="347"/>
        <end position="432"/>
    </location>
</feature>
<proteinExistence type="predicted"/>
<sequence>MDFPTGAGATGGPISPDAWKRAVYRAAPRNFYVKVLSPEKQGSSYSYGLRVCPIKDDNVSILSRSTSSGGSTSSVNEYDVWRRWEDCLWFQETLEVEYSRLAREKRNRLAAGKGVKKNGIYIQSDQAASFDSLPPGPDPHSVAQDIHAYVPKLTKKGTLFRASQATIDQRSDEFRAMIDALFGEEVPTLIKEIRATRTFTDFFGFWRRDQDLKKKTQQPHKDPANGRARGSLSSSMFSAYFSASTPALSEISPSPSKGKQPAQGQLSLRASTHSDSSSSDGSVGPPKPSRQLSGDAGSTTSRATSSRGSRTSPSLPSTPVASSRQLPATVRQPIIVSQEVPIRFGHNPQVLASERPSSMLESLPEDRELSSSPMSDVDMDSKAWRRRRAGSISSDVHRKARVYTSPPHSLSEYAEPPSDRTTPSPSRYPRYSWQTTHSSASARAAAYLAELDVDYQLPSPNPEYGHQPRASMCSMASVMTDSSFDVVTPRYPGPSPNRSATNTMRRARPPSLMEEPWVDHDPCLEYSGHEQGDDILEAYFYDSLRPYSPTPSNRAETPTAILMDGFPYTMGHPEQHSTQDHNLGFVYPDRRRSLTTSVSSGSTNSSVDPMSISIKAMHEDNIVMLRAPRHLSFEEIRQKLYDKFIQTGRSPISESFAMALLVPPPAERSGNGRARAGSLSSLGPTDVNKAVLHFITSQDEWDEVVTFQGSRILLRIIGSRE</sequence>
<feature type="region of interest" description="Disordered" evidence="1">
    <location>
        <begin position="486"/>
        <end position="505"/>
    </location>
</feature>
<feature type="region of interest" description="Disordered" evidence="1">
    <location>
        <begin position="212"/>
        <end position="231"/>
    </location>
</feature>
<keyword evidence="3" id="KW-1185">Reference proteome</keyword>
<evidence type="ECO:0008006" key="4">
    <source>
        <dbReference type="Google" id="ProtNLM"/>
    </source>
</evidence>
<dbReference type="EMBL" id="KN819343">
    <property type="protein sequence ID" value="KIJ14469.1"/>
    <property type="molecule type" value="Genomic_DNA"/>
</dbReference>
<evidence type="ECO:0000256" key="1">
    <source>
        <dbReference type="SAM" id="MobiDB-lite"/>
    </source>
</evidence>
<feature type="compositionally biased region" description="Low complexity" evidence="1">
    <location>
        <begin position="274"/>
        <end position="284"/>
    </location>
</feature>
<gene>
    <name evidence="2" type="ORF">PAXINDRAFT_100183</name>
</gene>
<reference evidence="2 3" key="1">
    <citation type="submission" date="2014-06" db="EMBL/GenBank/DDBJ databases">
        <authorList>
            <consortium name="DOE Joint Genome Institute"/>
            <person name="Kuo A."/>
            <person name="Kohler A."/>
            <person name="Nagy L.G."/>
            <person name="Floudas D."/>
            <person name="Copeland A."/>
            <person name="Barry K.W."/>
            <person name="Cichocki N."/>
            <person name="Veneault-Fourrey C."/>
            <person name="LaButti K."/>
            <person name="Lindquist E.A."/>
            <person name="Lipzen A."/>
            <person name="Lundell T."/>
            <person name="Morin E."/>
            <person name="Murat C."/>
            <person name="Sun H."/>
            <person name="Tunlid A."/>
            <person name="Henrissat B."/>
            <person name="Grigoriev I.V."/>
            <person name="Hibbett D.S."/>
            <person name="Martin F."/>
            <person name="Nordberg H.P."/>
            <person name="Cantor M.N."/>
            <person name="Hua S.X."/>
        </authorList>
    </citation>
    <scope>NUCLEOTIDE SEQUENCE [LARGE SCALE GENOMIC DNA]</scope>
    <source>
        <strain evidence="2 3">ATCC 200175</strain>
    </source>
</reference>
<dbReference type="AlphaFoldDB" id="A0A0C9SXJ5"/>
<accession>A0A0C9SXJ5</accession>
<dbReference type="HOGENOM" id="CLU_021425_0_0_1"/>
<feature type="region of interest" description="Disordered" evidence="1">
    <location>
        <begin position="248"/>
        <end position="326"/>
    </location>
</feature>
<reference evidence="3" key="2">
    <citation type="submission" date="2015-01" db="EMBL/GenBank/DDBJ databases">
        <title>Evolutionary Origins and Diversification of the Mycorrhizal Mutualists.</title>
        <authorList>
            <consortium name="DOE Joint Genome Institute"/>
            <consortium name="Mycorrhizal Genomics Consortium"/>
            <person name="Kohler A."/>
            <person name="Kuo A."/>
            <person name="Nagy L.G."/>
            <person name="Floudas D."/>
            <person name="Copeland A."/>
            <person name="Barry K.W."/>
            <person name="Cichocki N."/>
            <person name="Veneault-Fourrey C."/>
            <person name="LaButti K."/>
            <person name="Lindquist E.A."/>
            <person name="Lipzen A."/>
            <person name="Lundell T."/>
            <person name="Morin E."/>
            <person name="Murat C."/>
            <person name="Riley R."/>
            <person name="Ohm R."/>
            <person name="Sun H."/>
            <person name="Tunlid A."/>
            <person name="Henrissat B."/>
            <person name="Grigoriev I.V."/>
            <person name="Hibbett D.S."/>
            <person name="Martin F."/>
        </authorList>
    </citation>
    <scope>NUCLEOTIDE SEQUENCE [LARGE SCALE GENOMIC DNA]</scope>
    <source>
        <strain evidence="3">ATCC 200175</strain>
    </source>
</reference>
<evidence type="ECO:0000313" key="2">
    <source>
        <dbReference type="EMBL" id="KIJ14469.1"/>
    </source>
</evidence>
<feature type="compositionally biased region" description="Low complexity" evidence="1">
    <location>
        <begin position="419"/>
        <end position="432"/>
    </location>
</feature>
<protein>
    <recommendedName>
        <fullName evidence="4">PX domain-containing protein</fullName>
    </recommendedName>
</protein>
<feature type="compositionally biased region" description="Basic and acidic residues" evidence="1">
    <location>
        <begin position="212"/>
        <end position="224"/>
    </location>
</feature>
<organism evidence="2 3">
    <name type="scientific">Paxillus involutus ATCC 200175</name>
    <dbReference type="NCBI Taxonomy" id="664439"/>
    <lineage>
        <taxon>Eukaryota</taxon>
        <taxon>Fungi</taxon>
        <taxon>Dikarya</taxon>
        <taxon>Basidiomycota</taxon>
        <taxon>Agaricomycotina</taxon>
        <taxon>Agaricomycetes</taxon>
        <taxon>Agaricomycetidae</taxon>
        <taxon>Boletales</taxon>
        <taxon>Paxilineae</taxon>
        <taxon>Paxillaceae</taxon>
        <taxon>Paxillus</taxon>
    </lineage>
</organism>
<name>A0A0C9SXJ5_PAXIN</name>